<gene>
    <name evidence="1" type="ORF">G6011_09552</name>
</gene>
<organism evidence="1 2">
    <name type="scientific">Alternaria panax</name>
    <dbReference type="NCBI Taxonomy" id="48097"/>
    <lineage>
        <taxon>Eukaryota</taxon>
        <taxon>Fungi</taxon>
        <taxon>Dikarya</taxon>
        <taxon>Ascomycota</taxon>
        <taxon>Pezizomycotina</taxon>
        <taxon>Dothideomycetes</taxon>
        <taxon>Pleosporomycetidae</taxon>
        <taxon>Pleosporales</taxon>
        <taxon>Pleosporineae</taxon>
        <taxon>Pleosporaceae</taxon>
        <taxon>Alternaria</taxon>
        <taxon>Alternaria sect. Panax</taxon>
    </lineage>
</organism>
<dbReference type="AlphaFoldDB" id="A0AAD4F9Q2"/>
<comment type="caution">
    <text evidence="1">The sequence shown here is derived from an EMBL/GenBank/DDBJ whole genome shotgun (WGS) entry which is preliminary data.</text>
</comment>
<dbReference type="EMBL" id="JAANER010000008">
    <property type="protein sequence ID" value="KAG9186444.1"/>
    <property type="molecule type" value="Genomic_DNA"/>
</dbReference>
<proteinExistence type="predicted"/>
<accession>A0AAD4F9Q2</accession>
<keyword evidence="2" id="KW-1185">Reference proteome</keyword>
<evidence type="ECO:0000313" key="2">
    <source>
        <dbReference type="Proteomes" id="UP001199106"/>
    </source>
</evidence>
<sequence length="54" mass="6185">MEDHPEDAEIIRRLRVLAKERSRVGQNFTRVAEASGRLCDIMQASNLYRASPLN</sequence>
<dbReference type="Proteomes" id="UP001199106">
    <property type="component" value="Unassembled WGS sequence"/>
</dbReference>
<reference evidence="1" key="1">
    <citation type="submission" date="2021-07" db="EMBL/GenBank/DDBJ databases">
        <title>Genome Resource of American Ginseng Black Spot Pathogen Alternaria panax.</title>
        <authorList>
            <person name="Qiu C."/>
            <person name="Wang W."/>
            <person name="Liu Z."/>
        </authorList>
    </citation>
    <scope>NUCLEOTIDE SEQUENCE</scope>
    <source>
        <strain evidence="1">BNCC115425</strain>
    </source>
</reference>
<evidence type="ECO:0000313" key="1">
    <source>
        <dbReference type="EMBL" id="KAG9186444.1"/>
    </source>
</evidence>
<protein>
    <submittedName>
        <fullName evidence="1">Uncharacterized protein</fullName>
    </submittedName>
</protein>
<name>A0AAD4F9Q2_9PLEO</name>